<dbReference type="InterPro" id="IPR039383">
    <property type="entry name" value="FHIT"/>
</dbReference>
<dbReference type="GO" id="GO:0000166">
    <property type="term" value="F:nucleotide binding"/>
    <property type="evidence" value="ECO:0007669"/>
    <property type="project" value="UniProtKB-KW"/>
</dbReference>
<evidence type="ECO:0000256" key="7">
    <source>
        <dbReference type="ARBA" id="ARBA00025241"/>
    </source>
</evidence>
<comment type="subunit">
    <text evidence="2">Homodimer.</text>
</comment>
<keyword evidence="16" id="KW-1185">Reference proteome</keyword>
<evidence type="ECO:0000256" key="9">
    <source>
        <dbReference type="PIRSR" id="PIRSR639383-1"/>
    </source>
</evidence>
<accession>A0AAN7WER8</accession>
<proteinExistence type="predicted"/>
<evidence type="ECO:0000256" key="11">
    <source>
        <dbReference type="PIRSR" id="PIRSR639383-3"/>
    </source>
</evidence>
<evidence type="ECO:0000256" key="3">
    <source>
        <dbReference type="ARBA" id="ARBA00012377"/>
    </source>
</evidence>
<dbReference type="EMBL" id="JAWIZZ010000059">
    <property type="protein sequence ID" value="KAK5773945.1"/>
    <property type="molecule type" value="Genomic_DNA"/>
</dbReference>
<sequence length="209" mass="24755">MASQIYFSKFLVTEQVFYKTAYCYALVNLKPIIPGHVLVVPLRTDIRELSQLTPIETHDYFNTVQLIQQFIRWYYNADSINIAIQDGPEAGQSVPHLHTHIIPRFQLNNIGDKVYEHMDIWTWEQRRDNYRTAGGRIKRKELERQNTMNNAKMSVEEEKEIVNEGKMLKPDEQRVERTSEQMKEEAITLAEKLKEFLSQKPEMKKWIPQ</sequence>
<dbReference type="CDD" id="cd01275">
    <property type="entry name" value="FHIT"/>
    <property type="match status" value="1"/>
</dbReference>
<dbReference type="PROSITE" id="PS00892">
    <property type="entry name" value="HIT_1"/>
    <property type="match status" value="1"/>
</dbReference>
<feature type="binding site" evidence="10">
    <location>
        <begin position="91"/>
        <end position="94"/>
    </location>
    <ligand>
        <name>substrate</name>
    </ligand>
</feature>
<reference evidence="16" key="1">
    <citation type="submission" date="2023-07" db="EMBL/GenBank/DDBJ databases">
        <title>A draft genome of Kazachstania heterogenica Y-27499.</title>
        <authorList>
            <person name="Donic C."/>
            <person name="Kralova J.S."/>
            <person name="Fidel L."/>
            <person name="Ben-Dor S."/>
            <person name="Jung S."/>
        </authorList>
    </citation>
    <scope>NUCLEOTIDE SEQUENCE [LARGE SCALE GENOMIC DNA]</scope>
    <source>
        <strain evidence="16">Y27499</strain>
    </source>
</reference>
<dbReference type="Gene3D" id="3.30.428.10">
    <property type="entry name" value="HIT-like"/>
    <property type="match status" value="1"/>
</dbReference>
<comment type="function">
    <text evidence="7">Cleaves A-5'-PPP-5'A to yield AMP and ADP. Can cleave all dinucleoside polyphosphates, provided the phosphate chain contains at least 3 phosphates and that 1 of the 2 bases composing the nucleotide is a purine. Is most effective on dinucleoside triphosphates. Negatively regulates intracellular dinucleoside polyphosphate levels, which elevate following heat shock.</text>
</comment>
<organism evidence="15 16">
    <name type="scientific">Arxiozyma heterogenica</name>
    <dbReference type="NCBI Taxonomy" id="278026"/>
    <lineage>
        <taxon>Eukaryota</taxon>
        <taxon>Fungi</taxon>
        <taxon>Dikarya</taxon>
        <taxon>Ascomycota</taxon>
        <taxon>Saccharomycotina</taxon>
        <taxon>Saccharomycetes</taxon>
        <taxon>Saccharomycetales</taxon>
        <taxon>Saccharomycetaceae</taxon>
        <taxon>Arxiozyma</taxon>
    </lineage>
</organism>
<evidence type="ECO:0000259" key="14">
    <source>
        <dbReference type="PROSITE" id="PS51084"/>
    </source>
</evidence>
<dbReference type="InterPro" id="IPR011146">
    <property type="entry name" value="HIT-like"/>
</dbReference>
<comment type="caution">
    <text evidence="15">The sequence shown here is derived from an EMBL/GenBank/DDBJ whole genome shotgun (WGS) entry which is preliminary data.</text>
</comment>
<evidence type="ECO:0000256" key="1">
    <source>
        <dbReference type="ARBA" id="ARBA00001936"/>
    </source>
</evidence>
<feature type="binding site" evidence="10">
    <location>
        <position position="28"/>
    </location>
    <ligand>
        <name>substrate</name>
    </ligand>
</feature>
<evidence type="ECO:0000256" key="12">
    <source>
        <dbReference type="PROSITE-ProRule" id="PRU00464"/>
    </source>
</evidence>
<dbReference type="PROSITE" id="PS51084">
    <property type="entry name" value="HIT_2"/>
    <property type="match status" value="1"/>
</dbReference>
<gene>
    <name evidence="15" type="ORF">RI543_004699</name>
</gene>
<comment type="catalytic activity">
    <reaction evidence="8 13">
        <text>P(1),P(3)-bis(5'-adenosyl) triphosphate + H2O = AMP + ADP + 2 H(+)</text>
        <dbReference type="Rhea" id="RHEA:13893"/>
        <dbReference type="ChEBI" id="CHEBI:15377"/>
        <dbReference type="ChEBI" id="CHEBI:15378"/>
        <dbReference type="ChEBI" id="CHEBI:58529"/>
        <dbReference type="ChEBI" id="CHEBI:456215"/>
        <dbReference type="ChEBI" id="CHEBI:456216"/>
        <dbReference type="EC" id="3.6.1.29"/>
    </reaction>
</comment>
<evidence type="ECO:0000256" key="10">
    <source>
        <dbReference type="PIRSR" id="PIRSR639383-2"/>
    </source>
</evidence>
<dbReference type="InterPro" id="IPR036265">
    <property type="entry name" value="HIT-like_sf"/>
</dbReference>
<dbReference type="InterPro" id="IPR019808">
    <property type="entry name" value="Histidine_triad_CS"/>
</dbReference>
<dbReference type="SUPFAM" id="SSF54197">
    <property type="entry name" value="HIT-like"/>
    <property type="match status" value="1"/>
</dbReference>
<dbReference type="GO" id="GO:0047710">
    <property type="term" value="F:bis(5'-adenosyl)-triphosphatase activity"/>
    <property type="evidence" value="ECO:0007669"/>
    <property type="project" value="UniProtKB-UniRule"/>
</dbReference>
<evidence type="ECO:0000313" key="15">
    <source>
        <dbReference type="EMBL" id="KAK5773945.1"/>
    </source>
</evidence>
<dbReference type="PANTHER" id="PTHR46243">
    <property type="entry name" value="BIS(5'-ADENOSYL)-TRIPHOSPHATASE"/>
    <property type="match status" value="1"/>
</dbReference>
<dbReference type="Pfam" id="PF01230">
    <property type="entry name" value="HIT"/>
    <property type="match status" value="1"/>
</dbReference>
<evidence type="ECO:0000313" key="16">
    <source>
        <dbReference type="Proteomes" id="UP001306508"/>
    </source>
</evidence>
<evidence type="ECO:0000256" key="2">
    <source>
        <dbReference type="ARBA" id="ARBA00011738"/>
    </source>
</evidence>
<dbReference type="PANTHER" id="PTHR46243:SF1">
    <property type="entry name" value="BIS(5'-ADENOSYL)-TRIPHOSPHATASE"/>
    <property type="match status" value="1"/>
</dbReference>
<feature type="active site" description="Tele-AMP-histidine intermediate" evidence="9">
    <location>
        <position position="98"/>
    </location>
</feature>
<evidence type="ECO:0000256" key="8">
    <source>
        <dbReference type="ARBA" id="ARBA00047780"/>
    </source>
</evidence>
<dbReference type="AlphaFoldDB" id="A0AAN7WER8"/>
<evidence type="ECO:0000256" key="13">
    <source>
        <dbReference type="RuleBase" id="RU366076"/>
    </source>
</evidence>
<name>A0AAN7WER8_9SACH</name>
<evidence type="ECO:0000256" key="4">
    <source>
        <dbReference type="ARBA" id="ARBA00014605"/>
    </source>
</evidence>
<feature type="binding site" evidence="10">
    <location>
        <position position="85"/>
    </location>
    <ligand>
        <name>substrate</name>
    </ligand>
</feature>
<comment type="cofactor">
    <cofactor evidence="1 13">
        <name>Mn(2+)</name>
        <dbReference type="ChEBI" id="CHEBI:29035"/>
    </cofactor>
</comment>
<dbReference type="InterPro" id="IPR051884">
    <property type="entry name" value="Bis(5'-adenosyl)-TPase_reg"/>
</dbReference>
<feature type="short sequence motif" description="Histidine triad motif" evidence="12">
    <location>
        <begin position="96"/>
        <end position="100"/>
    </location>
</feature>
<keyword evidence="6 13" id="KW-0378">Hydrolase</keyword>
<dbReference type="EC" id="3.6.1.29" evidence="3 13"/>
<protein>
    <recommendedName>
        <fullName evidence="4 13">Bis(5'-adenosyl)-triphosphatase</fullName>
        <ecNumber evidence="3 13">3.6.1.29</ecNumber>
    </recommendedName>
</protein>
<evidence type="ECO:0000256" key="5">
    <source>
        <dbReference type="ARBA" id="ARBA00022741"/>
    </source>
</evidence>
<dbReference type="Proteomes" id="UP001306508">
    <property type="component" value="Unassembled WGS sequence"/>
</dbReference>
<evidence type="ECO:0000256" key="6">
    <source>
        <dbReference type="ARBA" id="ARBA00022801"/>
    </source>
</evidence>
<keyword evidence="5 13" id="KW-0547">Nucleotide-binding</keyword>
<feature type="binding site" evidence="10">
    <location>
        <position position="100"/>
    </location>
    <ligand>
        <name>substrate</name>
    </ligand>
</feature>
<feature type="domain" description="HIT" evidence="14">
    <location>
        <begin position="3"/>
        <end position="115"/>
    </location>
</feature>
<feature type="site" description="Important for induction of apoptosis" evidence="11">
    <location>
        <position position="115"/>
    </location>
</feature>